<keyword evidence="3" id="KW-1185">Reference proteome</keyword>
<sequence>MSGRDTHGTVLPELDLGGGHGIAYRQGTRPA</sequence>
<evidence type="ECO:0000256" key="1">
    <source>
        <dbReference type="SAM" id="MobiDB-lite"/>
    </source>
</evidence>
<accession>A0A7W7U452</accession>
<evidence type="ECO:0000313" key="2">
    <source>
        <dbReference type="EMBL" id="MBB4984698.1"/>
    </source>
</evidence>
<reference evidence="2 3" key="1">
    <citation type="submission" date="2020-08" db="EMBL/GenBank/DDBJ databases">
        <title>Genomic Encyclopedia of Type Strains, Phase III (KMG-III): the genomes of soil and plant-associated and newly described type strains.</title>
        <authorList>
            <person name="Whitman W."/>
        </authorList>
    </citation>
    <scope>NUCLEOTIDE SEQUENCE [LARGE SCALE GENOMIC DNA]</scope>
    <source>
        <strain evidence="2 3">SFB5A</strain>
    </source>
</reference>
<dbReference type="Proteomes" id="UP000582643">
    <property type="component" value="Unassembled WGS sequence"/>
</dbReference>
<name>A0A7W7U452_9ACTN</name>
<gene>
    <name evidence="2" type="ORF">GGE06_005644</name>
</gene>
<protein>
    <submittedName>
        <fullName evidence="2">Diaminopimelate decarboxylase</fullName>
    </submittedName>
</protein>
<comment type="caution">
    <text evidence="2">The sequence shown here is derived from an EMBL/GenBank/DDBJ whole genome shotgun (WGS) entry which is preliminary data.</text>
</comment>
<dbReference type="EMBL" id="JACHJY010000008">
    <property type="protein sequence ID" value="MBB4984698.1"/>
    <property type="molecule type" value="Genomic_DNA"/>
</dbReference>
<evidence type="ECO:0000313" key="3">
    <source>
        <dbReference type="Proteomes" id="UP000582643"/>
    </source>
</evidence>
<dbReference type="AlphaFoldDB" id="A0A7W7U452"/>
<proteinExistence type="predicted"/>
<organism evidence="2 3">
    <name type="scientific">Streptomyces nymphaeiformis</name>
    <dbReference type="NCBI Taxonomy" id="2663842"/>
    <lineage>
        <taxon>Bacteria</taxon>
        <taxon>Bacillati</taxon>
        <taxon>Actinomycetota</taxon>
        <taxon>Actinomycetes</taxon>
        <taxon>Kitasatosporales</taxon>
        <taxon>Streptomycetaceae</taxon>
        <taxon>Streptomyces</taxon>
    </lineage>
</organism>
<feature type="region of interest" description="Disordered" evidence="1">
    <location>
        <begin position="1"/>
        <end position="31"/>
    </location>
</feature>